<keyword evidence="3" id="KW-0067">ATP-binding</keyword>
<name>Q6N1X8_RHOPA</name>
<gene>
    <name evidence="2" type="ordered locus">RPA4274</name>
    <name evidence="3" type="ORF">TX73_022140</name>
</gene>
<dbReference type="InterPro" id="IPR038461">
    <property type="entry name" value="Schlafen_AlbA_2_dom_sf"/>
</dbReference>
<keyword evidence="3" id="KW-0547">Nucleotide-binding</keyword>
<dbReference type="Pfam" id="PF04326">
    <property type="entry name" value="SLFN_AlbA_2"/>
    <property type="match status" value="1"/>
</dbReference>
<keyword evidence="4" id="KW-1185">Reference proteome</keyword>
<accession>Q6N1X8</accession>
<feature type="domain" description="Schlafen AlbA-2" evidence="1">
    <location>
        <begin position="25"/>
        <end position="151"/>
    </location>
</feature>
<dbReference type="EMBL" id="CP116810">
    <property type="protein sequence ID" value="WCL94463.1"/>
    <property type="molecule type" value="Genomic_DNA"/>
</dbReference>
<reference evidence="2 4" key="2">
    <citation type="journal article" date="2004" name="Nat. Biotechnol.">
        <title>Complete genome sequence of the metabolically versatile photosynthetic bacterium Rhodopseudomonas palustris.</title>
        <authorList>
            <person name="Larimer F.W."/>
            <person name="Chain P."/>
            <person name="Hauser L."/>
            <person name="Lamerdin J."/>
            <person name="Malfatti S."/>
            <person name="Do L."/>
            <person name="Land M.L."/>
            <person name="Pelletier D.A."/>
            <person name="Beatty J.T."/>
            <person name="Lang A.S."/>
            <person name="Tabita F.R."/>
            <person name="Gibson J.L."/>
            <person name="Hanson T.E."/>
            <person name="Bobst C."/>
            <person name="Torres J.L."/>
            <person name="Peres C."/>
            <person name="Harrison F.H."/>
            <person name="Gibson J."/>
            <person name="Harwood C.S."/>
        </authorList>
    </citation>
    <scope>NUCLEOTIDE SEQUENCE [LARGE SCALE GENOMIC DNA]</scope>
    <source>
        <strain evidence="4">ATCC BAA-98 / CGA009</strain>
        <strain evidence="2">CGA009</strain>
    </source>
</reference>
<dbReference type="EMBL" id="BX572606">
    <property type="protein sequence ID" value="CAE29715.1"/>
    <property type="molecule type" value="Genomic_DNA"/>
</dbReference>
<proteinExistence type="predicted"/>
<dbReference type="KEGG" id="rpa:TX73_022140"/>
<dbReference type="STRING" id="258594.RPA4274"/>
<organism evidence="2">
    <name type="scientific">Rhodopseudomonas palustris (strain ATCC BAA-98 / CGA009)</name>
    <dbReference type="NCBI Taxonomy" id="258594"/>
    <lineage>
        <taxon>Bacteria</taxon>
        <taxon>Pseudomonadati</taxon>
        <taxon>Pseudomonadota</taxon>
        <taxon>Alphaproteobacteria</taxon>
        <taxon>Hyphomicrobiales</taxon>
        <taxon>Nitrobacteraceae</taxon>
        <taxon>Rhodopseudomonas</taxon>
    </lineage>
</organism>
<protein>
    <submittedName>
        <fullName evidence="3">ATP-binding protein</fullName>
    </submittedName>
</protein>
<dbReference type="GO" id="GO:0005524">
    <property type="term" value="F:ATP binding"/>
    <property type="evidence" value="ECO:0007669"/>
    <property type="project" value="UniProtKB-KW"/>
</dbReference>
<dbReference type="HOGENOM" id="CLU_839072_0_0_5"/>
<dbReference type="Gene3D" id="3.30.950.30">
    <property type="entry name" value="Schlafen, AAA domain"/>
    <property type="match status" value="1"/>
</dbReference>
<reference evidence="3" key="1">
    <citation type="submission" date="2003-07" db="EMBL/GenBank/DDBJ databases">
        <authorList>
            <consortium name="Rhodopseudomonas genome consortium"/>
            <person name="Larimer F."/>
            <person name="Harwood C."/>
        </authorList>
    </citation>
    <scope>NUCLEOTIDE SEQUENCE</scope>
    <source>
        <strain evidence="3">CGA009</strain>
    </source>
</reference>
<dbReference type="GeneID" id="66895400"/>
<dbReference type="Proteomes" id="UP000001426">
    <property type="component" value="Chromosome"/>
</dbReference>
<reference evidence="3" key="3">
    <citation type="submission" date="2022-12" db="EMBL/GenBank/DDBJ databases">
        <title>Complete genome sequence of Rhodopseudomonas palustris CGA0092 and corrections to the R. palustris CGA009 genome sequence.</title>
        <authorList>
            <person name="Mazny B.R."/>
            <person name="Sheff O.F."/>
            <person name="LaSarre B."/>
            <person name="McKinlay A."/>
            <person name="McKinlay J.B."/>
        </authorList>
    </citation>
    <scope>NUCLEOTIDE SEQUENCE</scope>
    <source>
        <strain evidence="3">CGA009</strain>
    </source>
</reference>
<sequence length="331" mass="37017">MPNRAFLPIANREDLERLIAEGIEESLTLEYKASPSLCRESKQIDELCKDVSAFANSAGGQIVYGVAENKVTHKPERVDEGVLDPKVTREWIEQVLLSRVNPRMQGIKVDRLDLGNLTYGYCLTIPPTSVGPHQAPDKRYYKRYDLQSIPMEDYEVRDVLRRSTTPSLRVNLTLGGVLSYPIVLENSEANAELIPIKVSILNESETPAFHVVTNVLVSSEYSVTTVHTKFDQCGVRSRTERLPDMRILRTTIASPPGVPVFREADPDIHLAGFYLSLTQSQAKQLRLLIDVEVQVRAPGFSSVEYWALYKQGRYLTVAPPGSAMALDANTQ</sequence>
<evidence type="ECO:0000313" key="2">
    <source>
        <dbReference type="EMBL" id="CAE29715.1"/>
    </source>
</evidence>
<evidence type="ECO:0000313" key="4">
    <source>
        <dbReference type="Proteomes" id="UP000001426"/>
    </source>
</evidence>
<evidence type="ECO:0000313" key="3">
    <source>
        <dbReference type="EMBL" id="WCL94463.1"/>
    </source>
</evidence>
<dbReference type="AlphaFoldDB" id="Q6N1X8"/>
<evidence type="ECO:0000259" key="1">
    <source>
        <dbReference type="Pfam" id="PF04326"/>
    </source>
</evidence>
<dbReference type="InterPro" id="IPR007421">
    <property type="entry name" value="Schlafen_AlbA_2_dom"/>
</dbReference>
<dbReference type="eggNOG" id="COG2865">
    <property type="taxonomic scope" value="Bacteria"/>
</dbReference>
<dbReference type="RefSeq" id="WP_011159809.1">
    <property type="nucleotide sequence ID" value="NZ_CP116810.1"/>
</dbReference>